<organism evidence="1">
    <name type="scientific">Oryzias latipes</name>
    <name type="common">Japanese rice fish</name>
    <name type="synonym">Japanese killifish</name>
    <dbReference type="NCBI Taxonomy" id="8090"/>
    <lineage>
        <taxon>Eukaryota</taxon>
        <taxon>Metazoa</taxon>
        <taxon>Chordata</taxon>
        <taxon>Craniata</taxon>
        <taxon>Vertebrata</taxon>
        <taxon>Euteleostomi</taxon>
        <taxon>Actinopterygii</taxon>
        <taxon>Neopterygii</taxon>
        <taxon>Teleostei</taxon>
        <taxon>Neoteleostei</taxon>
        <taxon>Acanthomorphata</taxon>
        <taxon>Ovalentaria</taxon>
        <taxon>Atherinomorphae</taxon>
        <taxon>Beloniformes</taxon>
        <taxon>Adrianichthyidae</taxon>
        <taxon>Oryziinae</taxon>
        <taxon>Oryzias</taxon>
    </lineage>
</organism>
<reference evidence="1" key="1">
    <citation type="journal article" date="2017" name="Nat. Commun.">
        <title>Complete fusion of a transposon and herpesvirus created the Teratorn mobile element in medaka fish.</title>
        <authorList>
            <person name="Inoue Y."/>
            <person name="Saga T."/>
            <person name="Aikawa T."/>
            <person name="Kumagai M."/>
            <person name="Shimada A."/>
            <person name="Kawaguchi Y."/>
            <person name="Naruse K."/>
            <person name="Morishita S."/>
            <person name="Koga A."/>
            <person name="Takeda H."/>
        </authorList>
    </citation>
    <scope>NUCLEOTIDE SEQUENCE</scope>
</reference>
<sequence length="202" mass="22435">MASEAIFQMFPEAGASDLTEGELRSVSEADQFLRKQYPMLHMNISGGEHPSIRSLCYEKERSKCLLCERLDKNTLDSIGVLEPQEVAPYLKSCHHAFTRKQINLHLAHCARDDENVAGVLRSMTLDLISGSYSLASQASVRVMNRVRTHMGRLFLVPDQAVAKVHNDAVKQFIGLAATCQSLMKRKQTDADKGNGDPAHPLL</sequence>
<evidence type="ECO:0000313" key="1">
    <source>
        <dbReference type="EMBL" id="BBA49206.1"/>
    </source>
</evidence>
<name>A0A286P9U5_ORYLA</name>
<protein>
    <submittedName>
        <fullName evidence="1">Uncharacterized protein</fullName>
    </submittedName>
</protein>
<accession>A0A286P9U5</accession>
<dbReference type="EMBL" id="LC199500">
    <property type="protein sequence ID" value="BBA49206.1"/>
    <property type="molecule type" value="Genomic_DNA"/>
</dbReference>
<dbReference type="AlphaFoldDB" id="A0A286P9U5"/>
<proteinExistence type="predicted"/>
<gene>
    <name evidence="1" type="primary">ORF46</name>
</gene>